<gene>
    <name evidence="4" type="ORF">EDE15_3135</name>
</gene>
<dbReference type="Gene3D" id="2.120.10.30">
    <property type="entry name" value="TolB, C-terminal domain"/>
    <property type="match status" value="2"/>
</dbReference>
<proteinExistence type="inferred from homology"/>
<dbReference type="InterPro" id="IPR011042">
    <property type="entry name" value="6-blade_b-propeller_TolB-like"/>
</dbReference>
<dbReference type="PANTHER" id="PTHR36842">
    <property type="entry name" value="PROTEIN TOLB HOMOLOG"/>
    <property type="match status" value="1"/>
</dbReference>
<evidence type="ECO:0000259" key="3">
    <source>
        <dbReference type="Pfam" id="PF01979"/>
    </source>
</evidence>
<dbReference type="GO" id="GO:0016810">
    <property type="term" value="F:hydrolase activity, acting on carbon-nitrogen (but not peptide) bonds"/>
    <property type="evidence" value="ECO:0007669"/>
    <property type="project" value="InterPro"/>
</dbReference>
<sequence>MHLASRRTLTAHAFVSAFLLTVFAAAGHAAPPAKPKLITISEGTDTQITVSPDHKIIIADLQGLLFSMPITGGSAKQLTTPEQEASHPDWSSKGDLVAFQSYSGGTFHIWTMHPDGSGLKQITTGHGDDREPRISPDGKQIAFASDRAFKGSYDIWTVDIATGALKQLTSSEADEFGPAWSPDGSQIAFVSGTGIQGKTIEAITLATGKQTTAVTSIPAGRVEAPSFSPDGKSLAYVQFHGVGMFMNTAELNITGATTYTGKAEDTFPFPAVWLSGTELLYTADGHILRTSLSDKPETPIPFTATIKSIRPQYPHKAYDFDATTAHQVKGIYAPALSPDGKQIAFVALNQLYLMTIGSAPVALTHDTFYKQGPAWSPDGKTLAYVSDRDGIENIYLHDTSAPDTSADKQVSPSKTAQIMPAWSPDGKLIAFQDQTGATLLVDVTTGATRPLAPLTFFPGRPAFSANGKTVAIATIKPYTKRFREGTSSILTVDLATGKTEFFAPAPFESITTRTEDGPIYSPNGKEMAFVMDDLLYTMPVDAAGHPSGTAVKLNDETTDAPTWSGDSSKLLYLNNGELKLINRATGAVTPVPLTLTFTPAKPQQKLLIHATRFWKGSGPDEQTDVDILVTDNRITSVTPHSSTPPAGVTRTIEAADSTVMPGLFENHAHPDSDNSIYYGDRMGRLWLIYGVTELRGIADNAYRALQHREAYTSGAAIGPRLFTTAEAVDGERVYYPMMIPTTSEAQLHREFDRLKALDFDFVKLYVRLPYAWAEQGIQFAHSQMGVETASHYLLPAVALGEDGMSHLSATARTGWAYSRSLTGKSYSDVTTLLPESGMWTISTTFAQAQYGEDPSMATDPRQSVSPPWENARLKLSLHTAQTTDQASAYQHLKDEEATITKVLNANGLILAGTDSPLDLPSTSLHLNLRAQVKYGRAPWQALETATILPAKAYGLTKDLGTIEPGHLADLIIVSGNPLKNINDTARVQCVMKNGQLQSVATIMAPFAKSTIGDDICPTTPQKP</sequence>
<dbReference type="RefSeq" id="WP_125486072.1">
    <property type="nucleotide sequence ID" value="NZ_RSDW01000001.1"/>
</dbReference>
<dbReference type="Pfam" id="PF01979">
    <property type="entry name" value="Amidohydro_1"/>
    <property type="match status" value="1"/>
</dbReference>
<name>A0A3R9WHW9_9BACT</name>
<dbReference type="Gene3D" id="3.20.20.140">
    <property type="entry name" value="Metal-dependent hydrolases"/>
    <property type="match status" value="2"/>
</dbReference>
<organism evidence="4 5">
    <name type="scientific">Edaphobacter aggregans</name>
    <dbReference type="NCBI Taxonomy" id="570835"/>
    <lineage>
        <taxon>Bacteria</taxon>
        <taxon>Pseudomonadati</taxon>
        <taxon>Acidobacteriota</taxon>
        <taxon>Terriglobia</taxon>
        <taxon>Terriglobales</taxon>
        <taxon>Acidobacteriaceae</taxon>
        <taxon>Edaphobacter</taxon>
    </lineage>
</organism>
<dbReference type="EMBL" id="RSDW01000001">
    <property type="protein sequence ID" value="RSL17600.1"/>
    <property type="molecule type" value="Genomic_DNA"/>
</dbReference>
<dbReference type="InterPro" id="IPR006680">
    <property type="entry name" value="Amidohydro-rel"/>
</dbReference>
<comment type="caution">
    <text evidence="4">The sequence shown here is derived from an EMBL/GenBank/DDBJ whole genome shotgun (WGS) entry which is preliminary data.</text>
</comment>
<keyword evidence="5" id="KW-1185">Reference proteome</keyword>
<dbReference type="SUPFAM" id="SSF69304">
    <property type="entry name" value="Tricorn protease N-terminal domain"/>
    <property type="match status" value="2"/>
</dbReference>
<dbReference type="PANTHER" id="PTHR36842:SF1">
    <property type="entry name" value="PROTEIN TOLB"/>
    <property type="match status" value="1"/>
</dbReference>
<evidence type="ECO:0000256" key="2">
    <source>
        <dbReference type="SAM" id="SignalP"/>
    </source>
</evidence>
<evidence type="ECO:0000256" key="1">
    <source>
        <dbReference type="ARBA" id="ARBA00009820"/>
    </source>
</evidence>
<dbReference type="AlphaFoldDB" id="A0A3R9WHW9"/>
<feature type="signal peptide" evidence="2">
    <location>
        <begin position="1"/>
        <end position="24"/>
    </location>
</feature>
<feature type="chain" id="PRO_5018784824" evidence="2">
    <location>
        <begin position="25"/>
        <end position="1023"/>
    </location>
</feature>
<evidence type="ECO:0000313" key="4">
    <source>
        <dbReference type="EMBL" id="RSL17600.1"/>
    </source>
</evidence>
<dbReference type="Gene3D" id="2.30.40.10">
    <property type="entry name" value="Urease, subunit C, domain 1"/>
    <property type="match status" value="2"/>
</dbReference>
<dbReference type="Proteomes" id="UP000269669">
    <property type="component" value="Unassembled WGS sequence"/>
</dbReference>
<dbReference type="InterPro" id="IPR032466">
    <property type="entry name" value="Metal_Hydrolase"/>
</dbReference>
<dbReference type="Pfam" id="PF07676">
    <property type="entry name" value="PD40"/>
    <property type="match status" value="3"/>
</dbReference>
<protein>
    <submittedName>
        <fullName evidence="4">Tol biopolymer transport system component</fullName>
    </submittedName>
</protein>
<dbReference type="InterPro" id="IPR011659">
    <property type="entry name" value="WD40"/>
</dbReference>
<dbReference type="SUPFAM" id="SSF51338">
    <property type="entry name" value="Composite domain of metallo-dependent hydrolases"/>
    <property type="match status" value="1"/>
</dbReference>
<dbReference type="SUPFAM" id="SSF51556">
    <property type="entry name" value="Metallo-dependent hydrolases"/>
    <property type="match status" value="1"/>
</dbReference>
<dbReference type="OrthoDB" id="9812068at2"/>
<dbReference type="InterPro" id="IPR011059">
    <property type="entry name" value="Metal-dep_hydrolase_composite"/>
</dbReference>
<reference evidence="4 5" key="1">
    <citation type="submission" date="2018-12" db="EMBL/GenBank/DDBJ databases">
        <title>Sequencing of bacterial isolates from soil warming experiment in Harvard Forest, Massachusetts, USA.</title>
        <authorList>
            <person name="Deangelis K."/>
        </authorList>
    </citation>
    <scope>NUCLEOTIDE SEQUENCE [LARGE SCALE GENOMIC DNA]</scope>
    <source>
        <strain evidence="4 5">EB153</strain>
    </source>
</reference>
<keyword evidence="2" id="KW-0732">Signal</keyword>
<accession>A0A3R9WHW9</accession>
<comment type="similarity">
    <text evidence="1">Belongs to the TolB family.</text>
</comment>
<feature type="domain" description="Amidohydrolase-related" evidence="3">
    <location>
        <begin position="879"/>
        <end position="995"/>
    </location>
</feature>
<dbReference type="Pfam" id="PF26549">
    <property type="entry name" value="Tricorn_N"/>
    <property type="match status" value="1"/>
</dbReference>
<evidence type="ECO:0000313" key="5">
    <source>
        <dbReference type="Proteomes" id="UP000269669"/>
    </source>
</evidence>